<keyword evidence="15" id="KW-1185">Reference proteome</keyword>
<proteinExistence type="predicted"/>
<evidence type="ECO:0000259" key="12">
    <source>
        <dbReference type="PROSITE" id="PS50109"/>
    </source>
</evidence>
<dbReference type="SMART" id="SM00388">
    <property type="entry name" value="HisKA"/>
    <property type="match status" value="1"/>
</dbReference>
<dbReference type="Gene3D" id="6.10.340.10">
    <property type="match status" value="1"/>
</dbReference>
<name>A0A0R2EPB3_9LACO</name>
<gene>
    <name evidence="14" type="ORF">FD14_GL002097</name>
</gene>
<dbReference type="InterPro" id="IPR036097">
    <property type="entry name" value="HisK_dim/P_sf"/>
</dbReference>
<evidence type="ECO:0000313" key="15">
    <source>
        <dbReference type="Proteomes" id="UP000051442"/>
    </source>
</evidence>
<dbReference type="PANTHER" id="PTHR45436">
    <property type="entry name" value="SENSOR HISTIDINE KINASE YKOH"/>
    <property type="match status" value="1"/>
</dbReference>
<keyword evidence="5" id="KW-0808">Transferase</keyword>
<dbReference type="InterPro" id="IPR003594">
    <property type="entry name" value="HATPase_dom"/>
</dbReference>
<keyword evidence="10 11" id="KW-0472">Membrane</keyword>
<dbReference type="CDD" id="cd00082">
    <property type="entry name" value="HisKA"/>
    <property type="match status" value="1"/>
</dbReference>
<dbReference type="AlphaFoldDB" id="A0A0R2EPB3"/>
<dbReference type="PROSITE" id="PS50885">
    <property type="entry name" value="HAMP"/>
    <property type="match status" value="1"/>
</dbReference>
<accession>A0A0R2EPB3</accession>
<dbReference type="SMART" id="SM00387">
    <property type="entry name" value="HATPase_c"/>
    <property type="match status" value="1"/>
</dbReference>
<feature type="domain" description="Histidine kinase" evidence="12">
    <location>
        <begin position="244"/>
        <end position="456"/>
    </location>
</feature>
<dbReference type="CDD" id="cd00075">
    <property type="entry name" value="HATPase"/>
    <property type="match status" value="1"/>
</dbReference>
<evidence type="ECO:0000256" key="4">
    <source>
        <dbReference type="ARBA" id="ARBA00022553"/>
    </source>
</evidence>
<dbReference type="Pfam" id="PF02518">
    <property type="entry name" value="HATPase_c"/>
    <property type="match status" value="1"/>
</dbReference>
<dbReference type="Gene3D" id="3.30.565.10">
    <property type="entry name" value="Histidine kinase-like ATPase, C-terminal domain"/>
    <property type="match status" value="1"/>
</dbReference>
<evidence type="ECO:0000313" key="14">
    <source>
        <dbReference type="EMBL" id="KRN18233.1"/>
    </source>
</evidence>
<dbReference type="InterPro" id="IPR036890">
    <property type="entry name" value="HATPase_C_sf"/>
</dbReference>
<evidence type="ECO:0000256" key="10">
    <source>
        <dbReference type="ARBA" id="ARBA00023136"/>
    </source>
</evidence>
<dbReference type="PRINTS" id="PR00344">
    <property type="entry name" value="BCTRLSENSOR"/>
</dbReference>
<evidence type="ECO:0000256" key="2">
    <source>
        <dbReference type="ARBA" id="ARBA00004370"/>
    </source>
</evidence>
<dbReference type="PANTHER" id="PTHR45436:SF5">
    <property type="entry name" value="SENSOR HISTIDINE KINASE TRCS"/>
    <property type="match status" value="1"/>
</dbReference>
<dbReference type="PATRIC" id="fig|1423804.4.peg.2278"/>
<comment type="catalytic activity">
    <reaction evidence="1">
        <text>ATP + protein L-histidine = ADP + protein N-phospho-L-histidine.</text>
        <dbReference type="EC" id="2.7.13.3"/>
    </reaction>
</comment>
<evidence type="ECO:0000256" key="3">
    <source>
        <dbReference type="ARBA" id="ARBA00012438"/>
    </source>
</evidence>
<keyword evidence="9" id="KW-0902">Two-component regulatory system</keyword>
<dbReference type="InterPro" id="IPR003661">
    <property type="entry name" value="HisK_dim/P_dom"/>
</dbReference>
<evidence type="ECO:0000256" key="7">
    <source>
        <dbReference type="ARBA" id="ARBA00022777"/>
    </source>
</evidence>
<dbReference type="FunFam" id="1.10.287.130:FF:000001">
    <property type="entry name" value="Two-component sensor histidine kinase"/>
    <property type="match status" value="1"/>
</dbReference>
<keyword evidence="7 14" id="KW-0418">Kinase</keyword>
<sequence>MVTKTTQPVTTAKAIQRNFFVLFTLVTLMIGIAVVGVVGVQLVRERQQESVQLLSSLKRSIIDDRPDWNEWRKSSTINTKNTYVRVHNAKIGEVPGTYYSKGTQKFLTHKRIEMPIFSAVSYVHDVGFVYYRSGTRLGIKSEIWLSLNSVTTILLSVIVTVAVLLLIGITIGGYLITLIAQKLTRPLAHLSQVAQAQSETNNDYAEPLPTPATPVEAQQLATSFNKLLATINAKNQQEKAFVDNAAHELRTPIAVILGHSKLIQRRGADHPEIVAHSVDFITDEATRMQQLVNQLLVLSRADRAQPELSYINLSDIVFETVEEERAVLPQTISVTGDQAAIAYTNADNVQQILRALIDNAGKYSPKDSLIQVQLATTAANITISIKDQGTGIPADEREHVFDRFYRGNDARDQRIDGTGLGLSIAKRLATLNRIGLSLAPVEPTGTVFTLTFANPKQGMADSASPSGAVGN</sequence>
<evidence type="ECO:0000259" key="13">
    <source>
        <dbReference type="PROSITE" id="PS50885"/>
    </source>
</evidence>
<comment type="subcellular location">
    <subcellularLocation>
        <location evidence="2">Membrane</location>
    </subcellularLocation>
</comment>
<keyword evidence="4" id="KW-0597">Phosphoprotein</keyword>
<evidence type="ECO:0000256" key="6">
    <source>
        <dbReference type="ARBA" id="ARBA00022692"/>
    </source>
</evidence>
<organism evidence="14 15">
    <name type="scientific">Secundilactobacillus similis DSM 23365 = JCM 2765</name>
    <dbReference type="NCBI Taxonomy" id="1423804"/>
    <lineage>
        <taxon>Bacteria</taxon>
        <taxon>Bacillati</taxon>
        <taxon>Bacillota</taxon>
        <taxon>Bacilli</taxon>
        <taxon>Lactobacillales</taxon>
        <taxon>Lactobacillaceae</taxon>
        <taxon>Secundilactobacillus</taxon>
    </lineage>
</organism>
<evidence type="ECO:0000256" key="1">
    <source>
        <dbReference type="ARBA" id="ARBA00000085"/>
    </source>
</evidence>
<dbReference type="GO" id="GO:0005886">
    <property type="term" value="C:plasma membrane"/>
    <property type="evidence" value="ECO:0007669"/>
    <property type="project" value="TreeGrafter"/>
</dbReference>
<dbReference type="STRING" id="1423804.FD14_GL002097"/>
<dbReference type="PROSITE" id="PS50109">
    <property type="entry name" value="HIS_KIN"/>
    <property type="match status" value="1"/>
</dbReference>
<evidence type="ECO:0000256" key="8">
    <source>
        <dbReference type="ARBA" id="ARBA00022989"/>
    </source>
</evidence>
<comment type="caution">
    <text evidence="14">The sequence shown here is derived from an EMBL/GenBank/DDBJ whole genome shotgun (WGS) entry which is preliminary data.</text>
</comment>
<dbReference type="InterPro" id="IPR050428">
    <property type="entry name" value="TCS_sensor_his_kinase"/>
</dbReference>
<dbReference type="Pfam" id="PF00512">
    <property type="entry name" value="HisKA"/>
    <property type="match status" value="1"/>
</dbReference>
<dbReference type="InterPro" id="IPR005467">
    <property type="entry name" value="His_kinase_dom"/>
</dbReference>
<protein>
    <recommendedName>
        <fullName evidence="3">histidine kinase</fullName>
        <ecNumber evidence="3">2.7.13.3</ecNumber>
    </recommendedName>
</protein>
<evidence type="ECO:0000256" key="11">
    <source>
        <dbReference type="SAM" id="Phobius"/>
    </source>
</evidence>
<dbReference type="SUPFAM" id="SSF47384">
    <property type="entry name" value="Homodimeric domain of signal transducing histidine kinase"/>
    <property type="match status" value="1"/>
</dbReference>
<feature type="domain" description="HAMP" evidence="13">
    <location>
        <begin position="181"/>
        <end position="236"/>
    </location>
</feature>
<dbReference type="EC" id="2.7.13.3" evidence="3"/>
<dbReference type="InterPro" id="IPR004358">
    <property type="entry name" value="Sig_transdc_His_kin-like_C"/>
</dbReference>
<dbReference type="Proteomes" id="UP000051442">
    <property type="component" value="Unassembled WGS sequence"/>
</dbReference>
<dbReference type="Gene3D" id="1.10.287.130">
    <property type="match status" value="1"/>
</dbReference>
<dbReference type="EMBL" id="AYZM01000158">
    <property type="protein sequence ID" value="KRN18233.1"/>
    <property type="molecule type" value="Genomic_DNA"/>
</dbReference>
<reference evidence="14 15" key="1">
    <citation type="journal article" date="2015" name="Genome Announc.">
        <title>Expanding the biotechnology potential of lactobacilli through comparative genomics of 213 strains and associated genera.</title>
        <authorList>
            <person name="Sun Z."/>
            <person name="Harris H.M."/>
            <person name="McCann A."/>
            <person name="Guo C."/>
            <person name="Argimon S."/>
            <person name="Zhang W."/>
            <person name="Yang X."/>
            <person name="Jeffery I.B."/>
            <person name="Cooney J.C."/>
            <person name="Kagawa T.F."/>
            <person name="Liu W."/>
            <person name="Song Y."/>
            <person name="Salvetti E."/>
            <person name="Wrobel A."/>
            <person name="Rasinkangas P."/>
            <person name="Parkhill J."/>
            <person name="Rea M.C."/>
            <person name="O'Sullivan O."/>
            <person name="Ritari J."/>
            <person name="Douillard F.P."/>
            <person name="Paul Ross R."/>
            <person name="Yang R."/>
            <person name="Briner A.E."/>
            <person name="Felis G.E."/>
            <person name="de Vos W.M."/>
            <person name="Barrangou R."/>
            <person name="Klaenhammer T.R."/>
            <person name="Caufield P.W."/>
            <person name="Cui Y."/>
            <person name="Zhang H."/>
            <person name="O'Toole P.W."/>
        </authorList>
    </citation>
    <scope>NUCLEOTIDE SEQUENCE [LARGE SCALE GENOMIC DNA]</scope>
    <source>
        <strain evidence="14 15">DSM 23365</strain>
    </source>
</reference>
<dbReference type="InterPro" id="IPR003660">
    <property type="entry name" value="HAMP_dom"/>
</dbReference>
<feature type="transmembrane region" description="Helical" evidence="11">
    <location>
        <begin position="153"/>
        <end position="176"/>
    </location>
</feature>
<keyword evidence="8 11" id="KW-1133">Transmembrane helix</keyword>
<evidence type="ECO:0000256" key="5">
    <source>
        <dbReference type="ARBA" id="ARBA00022679"/>
    </source>
</evidence>
<dbReference type="GO" id="GO:0000155">
    <property type="term" value="F:phosphorelay sensor kinase activity"/>
    <property type="evidence" value="ECO:0007669"/>
    <property type="project" value="InterPro"/>
</dbReference>
<dbReference type="SUPFAM" id="SSF55874">
    <property type="entry name" value="ATPase domain of HSP90 chaperone/DNA topoisomerase II/histidine kinase"/>
    <property type="match status" value="1"/>
</dbReference>
<evidence type="ECO:0000256" key="9">
    <source>
        <dbReference type="ARBA" id="ARBA00023012"/>
    </source>
</evidence>
<keyword evidence="6 11" id="KW-0812">Transmembrane</keyword>
<feature type="transmembrane region" description="Helical" evidence="11">
    <location>
        <begin position="20"/>
        <end position="43"/>
    </location>
</feature>